<dbReference type="InterPro" id="IPR006710">
    <property type="entry name" value="Glyco_hydro_43"/>
</dbReference>
<dbReference type="SUPFAM" id="SSF49899">
    <property type="entry name" value="Concanavalin A-like lectins/glucanases"/>
    <property type="match status" value="1"/>
</dbReference>
<dbReference type="EMBL" id="DXFG01000134">
    <property type="protein sequence ID" value="HIX37561.1"/>
    <property type="molecule type" value="Genomic_DNA"/>
</dbReference>
<evidence type="ECO:0000313" key="7">
    <source>
        <dbReference type="Proteomes" id="UP000824230"/>
    </source>
</evidence>
<feature type="domain" description="Beta-xylosidase C-terminal Concanavalin A-like" evidence="5">
    <location>
        <begin position="307"/>
        <end position="495"/>
    </location>
</feature>
<evidence type="ECO:0000313" key="6">
    <source>
        <dbReference type="EMBL" id="HIX37561.1"/>
    </source>
</evidence>
<dbReference type="InterPro" id="IPR051795">
    <property type="entry name" value="Glycosyl_Hydrlase_43"/>
</dbReference>
<dbReference type="CDD" id="cd09001">
    <property type="entry name" value="GH43_FsAxh1-like"/>
    <property type="match status" value="1"/>
</dbReference>
<dbReference type="InterPro" id="IPR041542">
    <property type="entry name" value="GH43_C2"/>
</dbReference>
<dbReference type="SUPFAM" id="SSF75005">
    <property type="entry name" value="Arabinanase/levansucrase/invertase"/>
    <property type="match status" value="1"/>
</dbReference>
<evidence type="ECO:0000256" key="3">
    <source>
        <dbReference type="ARBA" id="ARBA00023295"/>
    </source>
</evidence>
<accession>A0A9D1VLD5</accession>
<dbReference type="AlphaFoldDB" id="A0A9D1VLD5"/>
<dbReference type="PANTHER" id="PTHR42812:SF12">
    <property type="entry name" value="BETA-XYLOSIDASE-RELATED"/>
    <property type="match status" value="1"/>
</dbReference>
<evidence type="ECO:0000256" key="2">
    <source>
        <dbReference type="ARBA" id="ARBA00022801"/>
    </source>
</evidence>
<dbReference type="Pfam" id="PF17851">
    <property type="entry name" value="GH43_C2"/>
    <property type="match status" value="1"/>
</dbReference>
<evidence type="ECO:0000256" key="4">
    <source>
        <dbReference type="RuleBase" id="RU361187"/>
    </source>
</evidence>
<dbReference type="InterPro" id="IPR023296">
    <property type="entry name" value="Glyco_hydro_beta-prop_sf"/>
</dbReference>
<reference evidence="6" key="1">
    <citation type="journal article" date="2021" name="PeerJ">
        <title>Extensive microbial diversity within the chicken gut microbiome revealed by metagenomics and culture.</title>
        <authorList>
            <person name="Gilroy R."/>
            <person name="Ravi A."/>
            <person name="Getino M."/>
            <person name="Pursley I."/>
            <person name="Horton D.L."/>
            <person name="Alikhan N.F."/>
            <person name="Baker D."/>
            <person name="Gharbi K."/>
            <person name="Hall N."/>
            <person name="Watson M."/>
            <person name="Adriaenssens E.M."/>
            <person name="Foster-Nyarko E."/>
            <person name="Jarju S."/>
            <person name="Secka A."/>
            <person name="Antonio M."/>
            <person name="Oren A."/>
            <person name="Chaudhuri R.R."/>
            <person name="La Ragione R."/>
            <person name="Hildebrand F."/>
            <person name="Pallen M.J."/>
        </authorList>
    </citation>
    <scope>NUCLEOTIDE SEQUENCE</scope>
    <source>
        <strain evidence="6">ChiHjej12B11-1927</strain>
    </source>
</reference>
<dbReference type="Gene3D" id="2.60.120.200">
    <property type="match status" value="1"/>
</dbReference>
<dbReference type="PANTHER" id="PTHR42812">
    <property type="entry name" value="BETA-XYLOSIDASE"/>
    <property type="match status" value="1"/>
</dbReference>
<reference evidence="6" key="2">
    <citation type="submission" date="2021-04" db="EMBL/GenBank/DDBJ databases">
        <authorList>
            <person name="Gilroy R."/>
        </authorList>
    </citation>
    <scope>NUCLEOTIDE SEQUENCE</scope>
    <source>
        <strain evidence="6">ChiHjej12B11-1927</strain>
    </source>
</reference>
<dbReference type="Proteomes" id="UP000824230">
    <property type="component" value="Unassembled WGS sequence"/>
</dbReference>
<comment type="caution">
    <text evidence="6">The sequence shown here is derived from an EMBL/GenBank/DDBJ whole genome shotgun (WGS) entry which is preliminary data.</text>
</comment>
<dbReference type="GO" id="GO:0004553">
    <property type="term" value="F:hydrolase activity, hydrolyzing O-glycosyl compounds"/>
    <property type="evidence" value="ECO:0007669"/>
    <property type="project" value="InterPro"/>
</dbReference>
<dbReference type="GO" id="GO:0005975">
    <property type="term" value="P:carbohydrate metabolic process"/>
    <property type="evidence" value="ECO:0007669"/>
    <property type="project" value="InterPro"/>
</dbReference>
<dbReference type="Gene3D" id="2.115.10.20">
    <property type="entry name" value="Glycosyl hydrolase domain, family 43"/>
    <property type="match status" value="1"/>
</dbReference>
<keyword evidence="2 4" id="KW-0378">Hydrolase</keyword>
<organism evidence="6 7">
    <name type="scientific">Candidatus Blautia pullistercoris</name>
    <dbReference type="NCBI Taxonomy" id="2838499"/>
    <lineage>
        <taxon>Bacteria</taxon>
        <taxon>Bacillati</taxon>
        <taxon>Bacillota</taxon>
        <taxon>Clostridia</taxon>
        <taxon>Lachnospirales</taxon>
        <taxon>Lachnospiraceae</taxon>
        <taxon>Blautia</taxon>
    </lineage>
</organism>
<evidence type="ECO:0000259" key="5">
    <source>
        <dbReference type="Pfam" id="PF17851"/>
    </source>
</evidence>
<protein>
    <submittedName>
        <fullName evidence="6">Glycoside hydrolase 43 family protein</fullName>
    </submittedName>
</protein>
<proteinExistence type="inferred from homology"/>
<keyword evidence="3 4" id="KW-0326">Glycosidase</keyword>
<evidence type="ECO:0000256" key="1">
    <source>
        <dbReference type="ARBA" id="ARBA00009865"/>
    </source>
</evidence>
<dbReference type="Pfam" id="PF04616">
    <property type="entry name" value="Glyco_hydro_43"/>
    <property type="match status" value="1"/>
</dbReference>
<dbReference type="InterPro" id="IPR013320">
    <property type="entry name" value="ConA-like_dom_sf"/>
</dbReference>
<name>A0A9D1VLD5_9FIRM</name>
<sequence>MRVTNPIMEIDMPDIDIIRVNDMYYMVSTTMFVTPGAPVLRSGDLVHWEITSYIFNVIEDNPGYRLEEGKNAYGQGQWATSLKYYEGKFYACFACNDLQKTYIYSTDDIEKTGWERITLDGIYHDMSFVFEDGHVYLVYGNGEIRIVELESDLSGIKCGGVQRLLFSTPKEGIGLRCEGCRWIAKDNFHYFFFIDWPTVGRKRRRVICYRSAQLLGDYECKVLVDDDMGFFNNGIAQGTLIDTKEGEWYAMLFQDHGAVGRIPYLMPVTWEENWPVLAPGGKIPRSFETSFEEYKAEPLIISDSFSYEKDCLKPQWEWNHNPVPGGWSLTKRTGYLRLFSKVPAANLMEARGTLTQKTESPYSSFTIEIDASGMKPQEFAGLTAFQGTYGSVGIRAQENGAFAVEVVKGKLGQGETVENSVPIKSDQCFLRIDFNYYELKDRAAFYWSYDGEKWEMIGTQLQMKYTLDLFIGYRIGIFCYGNKTGGYADFRNFIFQNKISGKGALSDSASGVK</sequence>
<comment type="similarity">
    <text evidence="1 4">Belongs to the glycosyl hydrolase 43 family.</text>
</comment>
<gene>
    <name evidence="6" type="ORF">H9738_06795</name>
</gene>